<evidence type="ECO:0000313" key="2">
    <source>
        <dbReference type="WBParaSite" id="L893_g31746.t1"/>
    </source>
</evidence>
<keyword evidence="1" id="KW-1185">Reference proteome</keyword>
<accession>A0A1I8A1I8</accession>
<evidence type="ECO:0000313" key="1">
    <source>
        <dbReference type="Proteomes" id="UP000095287"/>
    </source>
</evidence>
<reference evidence="2" key="1">
    <citation type="submission" date="2016-11" db="UniProtKB">
        <authorList>
            <consortium name="WormBaseParasite"/>
        </authorList>
    </citation>
    <scope>IDENTIFICATION</scope>
</reference>
<dbReference type="WBParaSite" id="L893_g31746.t1">
    <property type="protein sequence ID" value="L893_g31746.t1"/>
    <property type="gene ID" value="L893_g31746"/>
</dbReference>
<protein>
    <submittedName>
        <fullName evidence="2">Uncharacterized protein</fullName>
    </submittedName>
</protein>
<proteinExistence type="predicted"/>
<name>A0A1I8A1I8_9BILA</name>
<dbReference type="AlphaFoldDB" id="A0A1I8A1I8"/>
<organism evidence="1 2">
    <name type="scientific">Steinernema glaseri</name>
    <dbReference type="NCBI Taxonomy" id="37863"/>
    <lineage>
        <taxon>Eukaryota</taxon>
        <taxon>Metazoa</taxon>
        <taxon>Ecdysozoa</taxon>
        <taxon>Nematoda</taxon>
        <taxon>Chromadorea</taxon>
        <taxon>Rhabditida</taxon>
        <taxon>Tylenchina</taxon>
        <taxon>Panagrolaimomorpha</taxon>
        <taxon>Strongyloidoidea</taxon>
        <taxon>Steinernematidae</taxon>
        <taxon>Steinernema</taxon>
    </lineage>
</organism>
<sequence>MTLCAIKPLRHELRSFAADDGVHRCKVMRVKGREQSCTSKIQIGEVFEAFVLSITCFEKGFKPLNPKIFERQLQ</sequence>
<dbReference type="Proteomes" id="UP000095287">
    <property type="component" value="Unplaced"/>
</dbReference>